<keyword evidence="2" id="KW-1185">Reference proteome</keyword>
<evidence type="ECO:0000313" key="1">
    <source>
        <dbReference type="EMBL" id="SNQ51333.1"/>
    </source>
</evidence>
<dbReference type="OrthoDB" id="9799818at2"/>
<proteinExistence type="predicted"/>
<dbReference type="Proteomes" id="UP000234331">
    <property type="component" value="Unassembled WGS sequence"/>
</dbReference>
<dbReference type="EMBL" id="FZMO01000534">
    <property type="protein sequence ID" value="SNQ51333.1"/>
    <property type="molecule type" value="Genomic_DNA"/>
</dbReference>
<dbReference type="SUPFAM" id="SSF51735">
    <property type="entry name" value="NAD(P)-binding Rossmann-fold domains"/>
    <property type="match status" value="1"/>
</dbReference>
<protein>
    <submittedName>
        <fullName evidence="1">Putative short chain dehydrogenase</fullName>
    </submittedName>
</protein>
<reference evidence="1 2" key="1">
    <citation type="submission" date="2017-06" db="EMBL/GenBank/DDBJ databases">
        <authorList>
            <person name="Kim H.J."/>
            <person name="Triplett B.A."/>
        </authorList>
    </citation>
    <scope>NUCLEOTIDE SEQUENCE [LARGE SCALE GENOMIC DNA]</scope>
    <source>
        <strain evidence="1">FRACA_ARgP5</strain>
    </source>
</reference>
<dbReference type="InterPro" id="IPR036291">
    <property type="entry name" value="NAD(P)-bd_dom_sf"/>
</dbReference>
<evidence type="ECO:0000313" key="2">
    <source>
        <dbReference type="Proteomes" id="UP000234331"/>
    </source>
</evidence>
<dbReference type="PANTHER" id="PTHR43431">
    <property type="entry name" value="OXIDOREDUCTASE, SHORT CHAIN DEHYDROGENASE/REDUCTASE FAMILY (AFU_ORTHOLOGUE AFUA_5G14000)"/>
    <property type="match status" value="1"/>
</dbReference>
<name>A0A2I2L086_9ACTN</name>
<organism evidence="1 2">
    <name type="scientific">Frankia canadensis</name>
    <dbReference type="NCBI Taxonomy" id="1836972"/>
    <lineage>
        <taxon>Bacteria</taxon>
        <taxon>Bacillati</taxon>
        <taxon>Actinomycetota</taxon>
        <taxon>Actinomycetes</taxon>
        <taxon>Frankiales</taxon>
        <taxon>Frankiaceae</taxon>
        <taxon>Frankia</taxon>
    </lineage>
</organism>
<dbReference type="Gene3D" id="3.40.50.720">
    <property type="entry name" value="NAD(P)-binding Rossmann-like Domain"/>
    <property type="match status" value="1"/>
</dbReference>
<dbReference type="RefSeq" id="WP_101835183.1">
    <property type="nucleotide sequence ID" value="NZ_FZMO01000534.1"/>
</dbReference>
<accession>A0A2I2L086</accession>
<gene>
    <name evidence="1" type="ORF">FRACA_680007</name>
</gene>
<dbReference type="AlphaFoldDB" id="A0A2I2L086"/>
<sequence length="249" mass="25476">MSGLPGPTVLVIGAGPGLGLSVGRRFGREGFRVALVSLNGARHDQYVSSLAELGVTARAFAADILQPDPARRALDAVTEAFASVDVVYYGPGAADPAVPPEPIATTTRADAERAMSITFGAVQVVNHVLPAMIGRGRGGLLFAGGLSAVTPMPALGSLALTAAAVRAYALSLNAALAGQGVYAGTLTIGGVVERGDIYRQVVSDPSRYGPVEGHTLDPDTLADAAWRMYSVRDRAESVFSTFDGIPAGG</sequence>
<dbReference type="PANTHER" id="PTHR43431:SF7">
    <property type="entry name" value="OXIDOREDUCTASE, SHORT CHAIN DEHYDROGENASE_REDUCTASE FAMILY (AFU_ORTHOLOGUE AFUA_5G14000)"/>
    <property type="match status" value="1"/>
</dbReference>
<dbReference type="Pfam" id="PF00106">
    <property type="entry name" value="adh_short"/>
    <property type="match status" value="1"/>
</dbReference>
<dbReference type="InterPro" id="IPR002347">
    <property type="entry name" value="SDR_fam"/>
</dbReference>